<sequence>MVDDVRVHNYLNEEGSEVCDPRPLHFPGHCRPPALDHSRANPEAMSPCQPARVGTVREAPEPTVSTSEPPFPHQLRIPGHRAGVHPPRSGHWTVGEASDSELQVVPARELKHGDDVYTMVRQPRGMCIIINNNFDGSDYQRDGSEHDVRRMQALFKAFHFNCVVHRDLKASDMRKTLMEAAQSKDHDGAECLVVILMSHGELDMIYGEDWQLLHLEDIYSLFGNKHCPALQGKPKVFFIQACRGDMRCKGTRTIGCQTDAIPLPAGLPKSSPSREEHMTTCSDIYVAYATIRGYVAFTSKTFGSWFLLSVYKVFSEHAGTMHLDMLMQLVRRDVMVHSTYSGSKQTPTSVTYGWTRMLYFNPGFTQSRAEEAGMFRVAV</sequence>
<evidence type="ECO:0000313" key="1">
    <source>
        <dbReference type="EMBL" id="KAH6932601.1"/>
    </source>
</evidence>
<organism evidence="1 2">
    <name type="scientific">Hyalomma asiaticum</name>
    <name type="common">Tick</name>
    <dbReference type="NCBI Taxonomy" id="266040"/>
    <lineage>
        <taxon>Eukaryota</taxon>
        <taxon>Metazoa</taxon>
        <taxon>Ecdysozoa</taxon>
        <taxon>Arthropoda</taxon>
        <taxon>Chelicerata</taxon>
        <taxon>Arachnida</taxon>
        <taxon>Acari</taxon>
        <taxon>Parasitiformes</taxon>
        <taxon>Ixodida</taxon>
        <taxon>Ixodoidea</taxon>
        <taxon>Ixodidae</taxon>
        <taxon>Hyalomminae</taxon>
        <taxon>Hyalomma</taxon>
    </lineage>
</organism>
<comment type="caution">
    <text evidence="1">The sequence shown here is derived from an EMBL/GenBank/DDBJ whole genome shotgun (WGS) entry which is preliminary data.</text>
</comment>
<dbReference type="Proteomes" id="UP000821845">
    <property type="component" value="Chromosome 4"/>
</dbReference>
<gene>
    <name evidence="1" type="ORF">HPB50_008022</name>
</gene>
<accession>A0ACB7SF83</accession>
<evidence type="ECO:0000313" key="2">
    <source>
        <dbReference type="Proteomes" id="UP000821845"/>
    </source>
</evidence>
<reference evidence="1" key="1">
    <citation type="submission" date="2020-05" db="EMBL/GenBank/DDBJ databases">
        <title>Large-scale comparative analyses of tick genomes elucidate their genetic diversity and vector capacities.</title>
        <authorList>
            <person name="Jia N."/>
            <person name="Wang J."/>
            <person name="Shi W."/>
            <person name="Du L."/>
            <person name="Sun Y."/>
            <person name="Zhan W."/>
            <person name="Jiang J."/>
            <person name="Wang Q."/>
            <person name="Zhang B."/>
            <person name="Ji P."/>
            <person name="Sakyi L.B."/>
            <person name="Cui X."/>
            <person name="Yuan T."/>
            <person name="Jiang B."/>
            <person name="Yang W."/>
            <person name="Lam T.T.-Y."/>
            <person name="Chang Q."/>
            <person name="Ding S."/>
            <person name="Wang X."/>
            <person name="Zhu J."/>
            <person name="Ruan X."/>
            <person name="Zhao L."/>
            <person name="Wei J."/>
            <person name="Que T."/>
            <person name="Du C."/>
            <person name="Cheng J."/>
            <person name="Dai P."/>
            <person name="Han X."/>
            <person name="Huang E."/>
            <person name="Gao Y."/>
            <person name="Liu J."/>
            <person name="Shao H."/>
            <person name="Ye R."/>
            <person name="Li L."/>
            <person name="Wei W."/>
            <person name="Wang X."/>
            <person name="Wang C."/>
            <person name="Yang T."/>
            <person name="Huo Q."/>
            <person name="Li W."/>
            <person name="Guo W."/>
            <person name="Chen H."/>
            <person name="Zhou L."/>
            <person name="Ni X."/>
            <person name="Tian J."/>
            <person name="Zhou Y."/>
            <person name="Sheng Y."/>
            <person name="Liu T."/>
            <person name="Pan Y."/>
            <person name="Xia L."/>
            <person name="Li J."/>
            <person name="Zhao F."/>
            <person name="Cao W."/>
        </authorList>
    </citation>
    <scope>NUCLEOTIDE SEQUENCE</scope>
    <source>
        <strain evidence="1">Hyas-2018</strain>
    </source>
</reference>
<protein>
    <submittedName>
        <fullName evidence="1">Uncharacterized protein</fullName>
    </submittedName>
</protein>
<keyword evidence="2" id="KW-1185">Reference proteome</keyword>
<dbReference type="EMBL" id="CM023484">
    <property type="protein sequence ID" value="KAH6932601.1"/>
    <property type="molecule type" value="Genomic_DNA"/>
</dbReference>
<proteinExistence type="predicted"/>
<name>A0ACB7SF83_HYAAI</name>